<dbReference type="PANTHER" id="PTHR47245:SF1">
    <property type="entry name" value="FOLDASE PROTEIN PRSA"/>
    <property type="match status" value="1"/>
</dbReference>
<accession>A0ABX3HAF6</accession>
<evidence type="ECO:0000256" key="2">
    <source>
        <dbReference type="ARBA" id="ARBA00013194"/>
    </source>
</evidence>
<dbReference type="Gene3D" id="3.10.50.40">
    <property type="match status" value="1"/>
</dbReference>
<dbReference type="PANTHER" id="PTHR47245">
    <property type="entry name" value="PEPTIDYLPROLYL ISOMERASE"/>
    <property type="match status" value="1"/>
</dbReference>
<comment type="caution">
    <text evidence="6">The sequence shown here is derived from an EMBL/GenBank/DDBJ whole genome shotgun (WGS) entry which is preliminary data.</text>
</comment>
<reference evidence="6 7" key="1">
    <citation type="submission" date="2016-10" db="EMBL/GenBank/DDBJ databases">
        <title>Paenibacillus species isolates.</title>
        <authorList>
            <person name="Beno S.M."/>
        </authorList>
    </citation>
    <scope>NUCLEOTIDE SEQUENCE [LARGE SCALE GENOMIC DNA]</scope>
    <source>
        <strain evidence="6 7">FSL R5-0923</strain>
    </source>
</reference>
<comment type="catalytic activity">
    <reaction evidence="1">
        <text>[protein]-peptidylproline (omega=180) = [protein]-peptidylproline (omega=0)</text>
        <dbReference type="Rhea" id="RHEA:16237"/>
        <dbReference type="Rhea" id="RHEA-COMP:10747"/>
        <dbReference type="Rhea" id="RHEA-COMP:10748"/>
        <dbReference type="ChEBI" id="CHEBI:83833"/>
        <dbReference type="ChEBI" id="CHEBI:83834"/>
        <dbReference type="EC" id="5.2.1.8"/>
    </reaction>
</comment>
<gene>
    <name evidence="6" type="ORF">BSK51_27875</name>
</gene>
<keyword evidence="3" id="KW-0732">Signal</keyword>
<keyword evidence="4" id="KW-0697">Rotamase</keyword>
<evidence type="ECO:0000313" key="6">
    <source>
        <dbReference type="EMBL" id="OMD45969.1"/>
    </source>
</evidence>
<dbReference type="InterPro" id="IPR050245">
    <property type="entry name" value="PrsA_foldase"/>
</dbReference>
<dbReference type="Proteomes" id="UP000187313">
    <property type="component" value="Unassembled WGS sequence"/>
</dbReference>
<dbReference type="InterPro" id="IPR046357">
    <property type="entry name" value="PPIase_dom_sf"/>
</dbReference>
<protein>
    <recommendedName>
        <fullName evidence="2">peptidylprolyl isomerase</fullName>
        <ecNumber evidence="2">5.2.1.8</ecNumber>
    </recommendedName>
</protein>
<name>A0ABX3HAF6_9BACL</name>
<evidence type="ECO:0000256" key="5">
    <source>
        <dbReference type="ARBA" id="ARBA00023235"/>
    </source>
</evidence>
<evidence type="ECO:0000256" key="1">
    <source>
        <dbReference type="ARBA" id="ARBA00000971"/>
    </source>
</evidence>
<keyword evidence="7" id="KW-1185">Reference proteome</keyword>
<keyword evidence="5" id="KW-0413">Isomerase</keyword>
<evidence type="ECO:0000256" key="3">
    <source>
        <dbReference type="ARBA" id="ARBA00022729"/>
    </source>
</evidence>
<dbReference type="EC" id="5.2.1.8" evidence="2"/>
<organism evidence="6 7">
    <name type="scientific">Paenibacillus odorifer</name>
    <dbReference type="NCBI Taxonomy" id="189426"/>
    <lineage>
        <taxon>Bacteria</taxon>
        <taxon>Bacillati</taxon>
        <taxon>Bacillota</taxon>
        <taxon>Bacilli</taxon>
        <taxon>Bacillales</taxon>
        <taxon>Paenibacillaceae</taxon>
        <taxon>Paenibacillus</taxon>
    </lineage>
</organism>
<dbReference type="EMBL" id="MPTD01000027">
    <property type="protein sequence ID" value="OMD45969.1"/>
    <property type="molecule type" value="Genomic_DNA"/>
</dbReference>
<dbReference type="RefSeq" id="WP_076300932.1">
    <property type="nucleotide sequence ID" value="NZ_MPTD01000027.1"/>
</dbReference>
<evidence type="ECO:0000256" key="4">
    <source>
        <dbReference type="ARBA" id="ARBA00023110"/>
    </source>
</evidence>
<proteinExistence type="predicted"/>
<evidence type="ECO:0000313" key="7">
    <source>
        <dbReference type="Proteomes" id="UP000187313"/>
    </source>
</evidence>
<sequence>MKTFIILVTVIVALLSLFLIAPSSNNDVEDIQTVATMNGEPIQIPEFMLILNNNYVAKTYNYFSNNYGVKNYKDFWTTVYGNEKPIDYAKNLALKELIRIKSEQILMKEYGVANDISYGSFLNELEQENKRRKIAVDNNQVIYGPIEYSEYQYFSHVFANHVVELKKKLEKETFNINESDLRALYENVKEEYFMDSYQIKVEKISMKKSKNADKVMKNLLTSLQNGYSFKQLSNANQEILFETQTFNETTSKTDYDVNPQLLNEAKKISVGEISNIIEENNTLTIIRCIENKDRGFQEYDKVKEQVKTQIIDEKYEELIHNKIEHADVEISDVVFNNLIVEQ</sequence>